<comment type="catalytic activity">
    <reaction evidence="11">
        <text>ATP + H2O = ADP + phosphate + H(+)</text>
        <dbReference type="Rhea" id="RHEA:13065"/>
        <dbReference type="ChEBI" id="CHEBI:15377"/>
        <dbReference type="ChEBI" id="CHEBI:15378"/>
        <dbReference type="ChEBI" id="CHEBI:30616"/>
        <dbReference type="ChEBI" id="CHEBI:43474"/>
        <dbReference type="ChEBI" id="CHEBI:456216"/>
        <dbReference type="EC" id="5.6.2.3"/>
    </reaction>
</comment>
<dbReference type="GO" id="GO:0016887">
    <property type="term" value="F:ATP hydrolysis activity"/>
    <property type="evidence" value="ECO:0007669"/>
    <property type="project" value="RHEA"/>
</dbReference>
<dbReference type="GO" id="GO:0033677">
    <property type="term" value="F:DNA/RNA helicase activity"/>
    <property type="evidence" value="ECO:0007669"/>
    <property type="project" value="TreeGrafter"/>
</dbReference>
<feature type="binding site" evidence="11">
    <location>
        <position position="214"/>
    </location>
    <ligand>
        <name>[4Fe-4S] cluster</name>
        <dbReference type="ChEBI" id="CHEBI:49883"/>
    </ligand>
</feature>
<dbReference type="GO" id="GO:0051539">
    <property type="term" value="F:4 iron, 4 sulfur cluster binding"/>
    <property type="evidence" value="ECO:0007669"/>
    <property type="project" value="UniProtKB-UniRule"/>
</dbReference>
<dbReference type="EMBL" id="QKRX01000008">
    <property type="protein sequence ID" value="RAU17758.1"/>
    <property type="molecule type" value="Genomic_DNA"/>
</dbReference>
<dbReference type="SMART" id="SM00491">
    <property type="entry name" value="HELICc2"/>
    <property type="match status" value="1"/>
</dbReference>
<dbReference type="OrthoDB" id="9805194at2"/>
<dbReference type="AlphaFoldDB" id="A0A364NKU7"/>
<dbReference type="HAMAP" id="MF_02205">
    <property type="entry name" value="DinG_proteobact"/>
    <property type="match status" value="1"/>
</dbReference>
<dbReference type="Gene3D" id="3.40.50.300">
    <property type="entry name" value="P-loop containing nucleotide triphosphate hydrolases"/>
    <property type="match status" value="2"/>
</dbReference>
<keyword evidence="7 11" id="KW-0408">Iron</keyword>
<dbReference type="PANTHER" id="PTHR11472:SF59">
    <property type="entry name" value="ATP-DEPENDENT DNA HELICASE DING"/>
    <property type="match status" value="1"/>
</dbReference>
<dbReference type="InterPro" id="IPR014013">
    <property type="entry name" value="Helic_SF1/SF2_ATP-bd_DinG/Rad3"/>
</dbReference>
<feature type="binding site" evidence="11">
    <location>
        <position position="208"/>
    </location>
    <ligand>
        <name>[4Fe-4S] cluster</name>
        <dbReference type="ChEBI" id="CHEBI:49883"/>
    </ligand>
</feature>
<evidence type="ECO:0000256" key="9">
    <source>
        <dbReference type="ARBA" id="ARBA00023125"/>
    </source>
</evidence>
<dbReference type="Pfam" id="PF06733">
    <property type="entry name" value="DEAD_2"/>
    <property type="match status" value="1"/>
</dbReference>
<gene>
    <name evidence="11" type="primary">dinG</name>
    <name evidence="13" type="ORF">DN062_12155</name>
</gene>
<sequence>MLDESIKTTIQQTYSRFLESRGLRARSAQKQMIAAVARTLGSIRFDDQGKRLGEAHVAVIEAGTGTGKTIAYLLATLPIAKAKGLKLIVSTATVALQEQLVNKDLPELLQHSGLEFRYTLAKGRGRYLCLSKAEQLLEQQQVMGQMALYADEIEQRLEPQVLADVQGLMEVYAAGQWDGDRDRLEKAVPDDRWQLLTSDHMQCTNRRCLNFSVCPFYRARESMDEADLIIANHDLVLADLSLGGGAILPEPGKTLYVFDEGHHLADKAGSHFSYAMRIEGSIRLLANLEKKLLQFNEQARVPLIEDLVSRFHQPVSDLLLVLGTFKDLVQALAYNDESGRLPRHRFVGGRQPDDWLGPAKELSMGCARLETLFEQLVGVLKDAMEGSIKDIDRRLAEGLFPLMGMFWGRIQQIGWLADSYAKVDAEGKTPVARWVVKHDSAGYTDYECCSSPVSVAATLKEHLWNPCFGAVLTSATLTSLGNFDRVKIGLGLPFESHFLQLNSPFDYFNAATLEIPAMRSDPSSVAEHTEEVADFLKEYLINTKAVLVLFSSWKQMLTVLDRMDETIKNRLMAQGDYPKSEIIRRHRERIDQGLESVIFGLASFAEGVDLPGDYLTDVIITKLPFSVPDDPVDATMSEWIEQNGGNAFIQWTIPAASMRLTQAVGRLLRSEQDQGRVIILDRRLVTKRYGRQLLNALPPFRQIF</sequence>
<comment type="function">
    <text evidence="11">DNA-dependent ATPase and 5'-3' DNA helicase. Unwinds D-loops, R-loops, forked DNA and G-quadruplex DNA.</text>
</comment>
<feature type="binding site" evidence="11">
    <location>
        <position position="129"/>
    </location>
    <ligand>
        <name>[4Fe-4S] cluster</name>
        <dbReference type="ChEBI" id="CHEBI:49883"/>
    </ligand>
</feature>
<dbReference type="Proteomes" id="UP000250744">
    <property type="component" value="Unassembled WGS sequence"/>
</dbReference>
<dbReference type="GO" id="GO:0009432">
    <property type="term" value="P:SOS response"/>
    <property type="evidence" value="ECO:0007669"/>
    <property type="project" value="TreeGrafter"/>
</dbReference>
<dbReference type="InterPro" id="IPR010614">
    <property type="entry name" value="RAD3-like_helicase_DEAD"/>
</dbReference>
<dbReference type="Pfam" id="PF00270">
    <property type="entry name" value="DEAD"/>
    <property type="match status" value="1"/>
</dbReference>
<dbReference type="PROSITE" id="PS51193">
    <property type="entry name" value="HELICASE_ATP_BIND_2"/>
    <property type="match status" value="1"/>
</dbReference>
<keyword evidence="8 11" id="KW-0411">Iron-sulfur</keyword>
<protein>
    <recommendedName>
        <fullName evidence="11">ATP-dependent DNA helicase DinG</fullName>
        <ecNumber evidence="11">5.6.2.3</ecNumber>
    </recommendedName>
    <alternativeName>
        <fullName evidence="11">DNA 5'-3' helicase DinG</fullName>
    </alternativeName>
</protein>
<dbReference type="GO" id="GO:0003677">
    <property type="term" value="F:DNA binding"/>
    <property type="evidence" value="ECO:0007669"/>
    <property type="project" value="UniProtKB-UniRule"/>
</dbReference>
<feature type="domain" description="Helicase ATP-binding" evidence="12">
    <location>
        <begin position="15"/>
        <end position="319"/>
    </location>
</feature>
<dbReference type="GO" id="GO:0005524">
    <property type="term" value="F:ATP binding"/>
    <property type="evidence" value="ECO:0007669"/>
    <property type="project" value="UniProtKB-UniRule"/>
</dbReference>
<dbReference type="GO" id="GO:0043139">
    <property type="term" value="F:5'-3' DNA helicase activity"/>
    <property type="evidence" value="ECO:0007669"/>
    <property type="project" value="UniProtKB-UniRule"/>
</dbReference>
<keyword evidence="5 11" id="KW-0347">Helicase</keyword>
<dbReference type="PANTHER" id="PTHR11472">
    <property type="entry name" value="DNA REPAIR DEAD HELICASE RAD3/XP-D SUBFAMILY MEMBER"/>
    <property type="match status" value="1"/>
</dbReference>
<proteinExistence type="inferred from homology"/>
<keyword evidence="1 11" id="KW-0004">4Fe-4S</keyword>
<dbReference type="InterPro" id="IPR045028">
    <property type="entry name" value="DinG/Rad3-like"/>
</dbReference>
<dbReference type="InterPro" id="IPR027417">
    <property type="entry name" value="P-loop_NTPase"/>
</dbReference>
<organism evidence="13 14">
    <name type="scientific">Nitrincola tibetensis</name>
    <dbReference type="NCBI Taxonomy" id="2219697"/>
    <lineage>
        <taxon>Bacteria</taxon>
        <taxon>Pseudomonadati</taxon>
        <taxon>Pseudomonadota</taxon>
        <taxon>Gammaproteobacteria</taxon>
        <taxon>Oceanospirillales</taxon>
        <taxon>Oceanospirillaceae</taxon>
        <taxon>Nitrincola</taxon>
    </lineage>
</organism>
<comment type="caution">
    <text evidence="13">The sequence shown here is derived from an EMBL/GenBank/DDBJ whole genome shotgun (WGS) entry which is preliminary data.</text>
</comment>
<keyword evidence="3 11" id="KW-0547">Nucleotide-binding</keyword>
<evidence type="ECO:0000259" key="12">
    <source>
        <dbReference type="PROSITE" id="PS51193"/>
    </source>
</evidence>
<evidence type="ECO:0000256" key="6">
    <source>
        <dbReference type="ARBA" id="ARBA00022840"/>
    </source>
</evidence>
<dbReference type="InterPro" id="IPR006555">
    <property type="entry name" value="ATP-dep_Helicase_C"/>
</dbReference>
<accession>A0A364NKU7</accession>
<dbReference type="GO" id="GO:0046872">
    <property type="term" value="F:metal ion binding"/>
    <property type="evidence" value="ECO:0007669"/>
    <property type="project" value="UniProtKB-KW"/>
</dbReference>
<dbReference type="InterPro" id="IPR014001">
    <property type="entry name" value="Helicase_ATP-bd"/>
</dbReference>
<evidence type="ECO:0000256" key="5">
    <source>
        <dbReference type="ARBA" id="ARBA00022806"/>
    </source>
</evidence>
<evidence type="ECO:0000256" key="4">
    <source>
        <dbReference type="ARBA" id="ARBA00022801"/>
    </source>
</evidence>
<evidence type="ECO:0000256" key="2">
    <source>
        <dbReference type="ARBA" id="ARBA00022723"/>
    </source>
</evidence>
<comment type="similarity">
    <text evidence="11">Belongs to the helicase family. DinG subfamily. Type 1 sub-subfamily.</text>
</comment>
<keyword evidence="4 11" id="KW-0378">Hydrolase</keyword>
<dbReference type="InterPro" id="IPR011545">
    <property type="entry name" value="DEAD/DEAH_box_helicase_dom"/>
</dbReference>
<dbReference type="SMART" id="SM00487">
    <property type="entry name" value="DEXDc"/>
    <property type="match status" value="1"/>
</dbReference>
<keyword evidence="6 11" id="KW-0067">ATP-binding</keyword>
<evidence type="ECO:0000313" key="14">
    <source>
        <dbReference type="Proteomes" id="UP000250744"/>
    </source>
</evidence>
<dbReference type="SUPFAM" id="SSF52540">
    <property type="entry name" value="P-loop containing nucleoside triphosphate hydrolases"/>
    <property type="match status" value="1"/>
</dbReference>
<reference evidence="13 14" key="1">
    <citation type="submission" date="2018-06" db="EMBL/GenBank/DDBJ databases">
        <title>Nitrincola tibetense sp. nov., isolated from Lake XuguoCo on Tibetan Plateau.</title>
        <authorList>
            <person name="Xing P."/>
        </authorList>
    </citation>
    <scope>NUCLEOTIDE SEQUENCE [LARGE SCALE GENOMIC DNA]</scope>
    <source>
        <strain evidence="14">xg18</strain>
    </source>
</reference>
<keyword evidence="9 11" id="KW-0238">DNA-binding</keyword>
<evidence type="ECO:0000256" key="1">
    <source>
        <dbReference type="ARBA" id="ARBA00022485"/>
    </source>
</evidence>
<keyword evidence="2 11" id="KW-0479">Metal-binding</keyword>
<name>A0A364NKU7_9GAMM</name>
<dbReference type="Pfam" id="PF13307">
    <property type="entry name" value="Helicase_C_2"/>
    <property type="match status" value="1"/>
</dbReference>
<dbReference type="GO" id="GO:0006281">
    <property type="term" value="P:DNA repair"/>
    <property type="evidence" value="ECO:0007669"/>
    <property type="project" value="TreeGrafter"/>
</dbReference>
<evidence type="ECO:0000256" key="3">
    <source>
        <dbReference type="ARBA" id="ARBA00022741"/>
    </source>
</evidence>
<evidence type="ECO:0000256" key="7">
    <source>
        <dbReference type="ARBA" id="ARBA00023004"/>
    </source>
</evidence>
<keyword evidence="10 11" id="KW-0413">Isomerase</keyword>
<feature type="binding site" evidence="11">
    <location>
        <position position="203"/>
    </location>
    <ligand>
        <name>[4Fe-4S] cluster</name>
        <dbReference type="ChEBI" id="CHEBI:49883"/>
    </ligand>
</feature>
<evidence type="ECO:0000256" key="10">
    <source>
        <dbReference type="ARBA" id="ARBA00023235"/>
    </source>
</evidence>
<keyword evidence="14" id="KW-1185">Reference proteome</keyword>
<evidence type="ECO:0000256" key="11">
    <source>
        <dbReference type="HAMAP-Rule" id="MF_02205"/>
    </source>
</evidence>
<dbReference type="NCBIfam" id="NF008729">
    <property type="entry name" value="PRK11747.1"/>
    <property type="match status" value="1"/>
</dbReference>
<dbReference type="InterPro" id="IPR039000">
    <property type="entry name" value="DinG_proteobact"/>
</dbReference>
<evidence type="ECO:0000313" key="13">
    <source>
        <dbReference type="EMBL" id="RAU17758.1"/>
    </source>
</evidence>
<comment type="cofactor">
    <cofactor evidence="11">
        <name>[4Fe-4S] cluster</name>
        <dbReference type="ChEBI" id="CHEBI:49883"/>
    </cofactor>
    <text evidence="11">Binds 1 [4Fe-4S] cluster.</text>
</comment>
<dbReference type="EC" id="5.6.2.3" evidence="11"/>
<evidence type="ECO:0000256" key="8">
    <source>
        <dbReference type="ARBA" id="ARBA00023014"/>
    </source>
</evidence>